<protein>
    <submittedName>
        <fullName evidence="13">Type II secretion system protein GspC</fullName>
    </submittedName>
</protein>
<feature type="transmembrane region" description="Helical" evidence="11">
    <location>
        <begin position="30"/>
        <end position="51"/>
    </location>
</feature>
<keyword evidence="7" id="KW-0653">Protein transport</keyword>
<evidence type="ECO:0000256" key="4">
    <source>
        <dbReference type="ARBA" id="ARBA00022475"/>
    </source>
</evidence>
<comment type="caution">
    <text evidence="13">The sequence shown here is derived from an EMBL/GenBank/DDBJ whole genome shotgun (WGS) entry which is preliminary data.</text>
</comment>
<dbReference type="GO" id="GO:0005886">
    <property type="term" value="C:plasma membrane"/>
    <property type="evidence" value="ECO:0007669"/>
    <property type="project" value="UniProtKB-SubCell"/>
</dbReference>
<dbReference type="EMBL" id="RAQO01000012">
    <property type="protein sequence ID" value="RKF13199.1"/>
    <property type="molecule type" value="Genomic_DNA"/>
</dbReference>
<evidence type="ECO:0000256" key="3">
    <source>
        <dbReference type="ARBA" id="ARBA00022448"/>
    </source>
</evidence>
<proteinExistence type="inferred from homology"/>
<dbReference type="Pfam" id="PF11356">
    <property type="entry name" value="T2SSC"/>
    <property type="match status" value="1"/>
</dbReference>
<evidence type="ECO:0000256" key="6">
    <source>
        <dbReference type="ARBA" id="ARBA00022692"/>
    </source>
</evidence>
<feature type="domain" description="Type II secretion system protein GspC N-terminal" evidence="12">
    <location>
        <begin position="34"/>
        <end position="172"/>
    </location>
</feature>
<keyword evidence="14" id="KW-1185">Reference proteome</keyword>
<evidence type="ECO:0000256" key="7">
    <source>
        <dbReference type="ARBA" id="ARBA00022927"/>
    </source>
</evidence>
<dbReference type="InterPro" id="IPR036034">
    <property type="entry name" value="PDZ_sf"/>
</dbReference>
<sequence length="296" mass="32551">MDCGSQKYMQKIDFSDQLNRLALSTQLSRWIFLVLLISGAWIVGRSASLLLPQEPSRGLITSHTGSLVQSPLSEGQSMDSVIALHLFGEEKSSSTVIKQVSSEAPTTQLNLRLSGLVYSTDPSRASALIDSKGKEQSYRSGESIIGTQAKLVEVQLDRVIISHRGKNESLLLDPPKSKNSSKTPARQSNNTNRSTRTKVAEIASTPGKLSDYIRISPVQQDGEVRGYRVNAGKQQQFFEESGLQANDLAIAINGYDLTDKEQAMQIMQELPLLVDATVTVEREGQLEDIYVQLPQE</sequence>
<dbReference type="AlphaFoldDB" id="A0A420E5R9"/>
<dbReference type="Gene3D" id="2.30.30.830">
    <property type="match status" value="1"/>
</dbReference>
<comment type="similarity">
    <text evidence="2">Belongs to the GSP C family.</text>
</comment>
<evidence type="ECO:0000256" key="1">
    <source>
        <dbReference type="ARBA" id="ARBA00004533"/>
    </source>
</evidence>
<evidence type="ECO:0000256" key="9">
    <source>
        <dbReference type="ARBA" id="ARBA00023136"/>
    </source>
</evidence>
<keyword evidence="6 11" id="KW-0812">Transmembrane</keyword>
<accession>A0A420E5R9</accession>
<reference evidence="13 14" key="1">
    <citation type="submission" date="2018-09" db="EMBL/GenBank/DDBJ databases">
        <authorList>
            <person name="Wang Z."/>
        </authorList>
    </citation>
    <scope>NUCLEOTIDE SEQUENCE [LARGE SCALE GENOMIC DNA]</scope>
    <source>
        <strain evidence="13 14">ALS 81</strain>
    </source>
</reference>
<dbReference type="InterPro" id="IPR024961">
    <property type="entry name" value="T2SS_GspC_N"/>
</dbReference>
<evidence type="ECO:0000256" key="2">
    <source>
        <dbReference type="ARBA" id="ARBA00007986"/>
    </source>
</evidence>
<evidence type="ECO:0000313" key="14">
    <source>
        <dbReference type="Proteomes" id="UP000286482"/>
    </source>
</evidence>
<evidence type="ECO:0000256" key="11">
    <source>
        <dbReference type="SAM" id="Phobius"/>
    </source>
</evidence>
<gene>
    <name evidence="13" type="primary">gspC</name>
    <name evidence="13" type="ORF">DBZ36_19255</name>
</gene>
<dbReference type="Proteomes" id="UP000286482">
    <property type="component" value="Unassembled WGS sequence"/>
</dbReference>
<dbReference type="NCBIfam" id="TIGR01713">
    <property type="entry name" value="typeII_sec_gspC"/>
    <property type="match status" value="1"/>
</dbReference>
<keyword evidence="3" id="KW-0813">Transport</keyword>
<evidence type="ECO:0000256" key="10">
    <source>
        <dbReference type="SAM" id="MobiDB-lite"/>
    </source>
</evidence>
<dbReference type="GO" id="GO:0015628">
    <property type="term" value="P:protein secretion by the type II secretion system"/>
    <property type="evidence" value="ECO:0007669"/>
    <property type="project" value="InterPro"/>
</dbReference>
<evidence type="ECO:0000256" key="8">
    <source>
        <dbReference type="ARBA" id="ARBA00022989"/>
    </source>
</evidence>
<feature type="compositionally biased region" description="Polar residues" evidence="10">
    <location>
        <begin position="177"/>
        <end position="194"/>
    </location>
</feature>
<name>A0A420E5R9_9ALTE</name>
<evidence type="ECO:0000259" key="12">
    <source>
        <dbReference type="Pfam" id="PF11356"/>
    </source>
</evidence>
<evidence type="ECO:0000313" key="13">
    <source>
        <dbReference type="EMBL" id="RKF13199.1"/>
    </source>
</evidence>
<feature type="region of interest" description="Disordered" evidence="10">
    <location>
        <begin position="167"/>
        <end position="198"/>
    </location>
</feature>
<dbReference type="InterPro" id="IPR001639">
    <property type="entry name" value="T2SS_protein-GspC"/>
</dbReference>
<evidence type="ECO:0000256" key="5">
    <source>
        <dbReference type="ARBA" id="ARBA00022519"/>
    </source>
</evidence>
<keyword evidence="4" id="KW-1003">Cell membrane</keyword>
<dbReference type="GO" id="GO:0015627">
    <property type="term" value="C:type II protein secretion system complex"/>
    <property type="evidence" value="ECO:0007669"/>
    <property type="project" value="InterPro"/>
</dbReference>
<comment type="subcellular location">
    <subcellularLocation>
        <location evidence="1">Cell inner membrane</location>
    </subcellularLocation>
</comment>
<keyword evidence="8 11" id="KW-1133">Transmembrane helix</keyword>
<organism evidence="13 14">
    <name type="scientific">Alginatibacterium sediminis</name>
    <dbReference type="NCBI Taxonomy" id="2164068"/>
    <lineage>
        <taxon>Bacteria</taxon>
        <taxon>Pseudomonadati</taxon>
        <taxon>Pseudomonadota</taxon>
        <taxon>Gammaproteobacteria</taxon>
        <taxon>Alteromonadales</taxon>
        <taxon>Alteromonadaceae</taxon>
        <taxon>Alginatibacterium</taxon>
    </lineage>
</organism>
<keyword evidence="5" id="KW-0997">Cell inner membrane</keyword>
<dbReference type="SUPFAM" id="SSF50156">
    <property type="entry name" value="PDZ domain-like"/>
    <property type="match status" value="1"/>
</dbReference>
<dbReference type="Gene3D" id="2.30.42.10">
    <property type="match status" value="1"/>
</dbReference>
<keyword evidence="9 11" id="KW-0472">Membrane</keyword>